<protein>
    <recommendedName>
        <fullName evidence="4">DUF1565 domain-containing protein</fullName>
    </recommendedName>
</protein>
<dbReference type="InterPro" id="IPR011050">
    <property type="entry name" value="Pectin_lyase_fold/virulence"/>
</dbReference>
<evidence type="ECO:0000256" key="1">
    <source>
        <dbReference type="SAM" id="SignalP"/>
    </source>
</evidence>
<proteinExistence type="predicted"/>
<evidence type="ECO:0000313" key="2">
    <source>
        <dbReference type="EMBL" id="BDG07602.1"/>
    </source>
</evidence>
<name>A0ABN6N332_9BACT</name>
<accession>A0ABN6N332</accession>
<feature type="signal peptide" evidence="1">
    <location>
        <begin position="1"/>
        <end position="21"/>
    </location>
</feature>
<dbReference type="EMBL" id="AP025592">
    <property type="protein sequence ID" value="BDG07602.1"/>
    <property type="molecule type" value="Genomic_DNA"/>
</dbReference>
<keyword evidence="3" id="KW-1185">Reference proteome</keyword>
<dbReference type="Proteomes" id="UP001162734">
    <property type="component" value="Chromosome"/>
</dbReference>
<dbReference type="SUPFAM" id="SSF51126">
    <property type="entry name" value="Pectin lyase-like"/>
    <property type="match status" value="1"/>
</dbReference>
<keyword evidence="1" id="KW-0732">Signal</keyword>
<dbReference type="RefSeq" id="WP_248344405.1">
    <property type="nucleotide sequence ID" value="NZ_AP025592.1"/>
</dbReference>
<reference evidence="3" key="1">
    <citation type="journal article" date="2022" name="Int. J. Syst. Evol. Microbiol.">
        <title>Anaeromyxobacter oryzae sp. nov., Anaeromyxobacter diazotrophicus sp. nov. and Anaeromyxobacter paludicola sp. nov., isolated from paddy soils.</title>
        <authorList>
            <person name="Itoh H."/>
            <person name="Xu Z."/>
            <person name="Mise K."/>
            <person name="Masuda Y."/>
            <person name="Ushijima N."/>
            <person name="Hayakawa C."/>
            <person name="Shiratori Y."/>
            <person name="Senoo K."/>
        </authorList>
    </citation>
    <scope>NUCLEOTIDE SEQUENCE [LARGE SCALE GENOMIC DNA]</scope>
    <source>
        <strain evidence="3">Red630</strain>
    </source>
</reference>
<gene>
    <name evidence="2" type="ORF">AMPC_07150</name>
</gene>
<feature type="chain" id="PRO_5046219121" description="DUF1565 domain-containing protein" evidence="1">
    <location>
        <begin position="22"/>
        <end position="555"/>
    </location>
</feature>
<organism evidence="2 3">
    <name type="scientific">Anaeromyxobacter paludicola</name>
    <dbReference type="NCBI Taxonomy" id="2918171"/>
    <lineage>
        <taxon>Bacteria</taxon>
        <taxon>Pseudomonadati</taxon>
        <taxon>Myxococcota</taxon>
        <taxon>Myxococcia</taxon>
        <taxon>Myxococcales</taxon>
        <taxon>Cystobacterineae</taxon>
        <taxon>Anaeromyxobacteraceae</taxon>
        <taxon>Anaeromyxobacter</taxon>
    </lineage>
</organism>
<evidence type="ECO:0000313" key="3">
    <source>
        <dbReference type="Proteomes" id="UP001162734"/>
    </source>
</evidence>
<evidence type="ECO:0008006" key="4">
    <source>
        <dbReference type="Google" id="ProtNLM"/>
    </source>
</evidence>
<sequence>MHSLRRFLPLLAVLLPGLALAQFRPASQPKVFTLYAPTAFYVDSVNGSDSNDGLKPSTALATIAAVKAKPLSVGGTVYLARGGYWREELSSLPIGTSVAAFGQGARPVLDGADVAANAGFTKTGGYTNVYQVTWTSSLADSAKTKISVWEDGARLVRATSIANCDATPGSFYAVVSGTGTDTVYVNAVGSTAVPSDGHLYEISRRNFGLSGAIGGTEVSVHTRRQGHNNGSLLNYGTARDCVAEDGTVHNFWNAGTAEDCIAWKNEGYASAGAATMFVTYSDYGDGGAVYRRCKAIASTPSGTLGFYFHTSGGSYKHARMVFEDCEAIGLSGGFSGINAARVLYLRCKTYRCTQGITSGADKVWIIGGVLNGYTYAADGTLMNRAVNPSASTTLVMRGVRIIARTASGALVWANGTVDVQRCTFVWVDTTGFPFVAIKTDTGSLTVKNNIFSGGRDAIQAAAGTTLSSDYNAFSANTLAVTWNGTYYSSVSAYVTASSQDTHSTTTAPTFAGQVRSGDTRTANGSADWALSAGADYEADYDLTALSLGLTNSAGY</sequence>